<feature type="region of interest" description="Disordered" evidence="5">
    <location>
        <begin position="349"/>
        <end position="381"/>
    </location>
</feature>
<dbReference type="FunFam" id="3.40.50.1000:FF:000021">
    <property type="entry name" value="NT5C2 isoform 1"/>
    <property type="match status" value="1"/>
</dbReference>
<accession>A0AAD9J7W2</accession>
<dbReference type="PANTHER" id="PTHR12103">
    <property type="entry name" value="5'-NUCLEOTIDASE DOMAIN-CONTAINING"/>
    <property type="match status" value="1"/>
</dbReference>
<evidence type="ECO:0000256" key="3">
    <source>
        <dbReference type="ARBA" id="ARBA00022801"/>
    </source>
</evidence>
<proteinExistence type="inferred from homology"/>
<protein>
    <recommendedName>
        <fullName evidence="8">Cytosolic purine 5'-nucleotidase</fullName>
    </recommendedName>
</protein>
<keyword evidence="7" id="KW-1185">Reference proteome</keyword>
<dbReference type="InterPro" id="IPR036412">
    <property type="entry name" value="HAD-like_sf"/>
</dbReference>
<dbReference type="InterPro" id="IPR008380">
    <property type="entry name" value="HAD-SF_hydro_IG_5-nucl"/>
</dbReference>
<dbReference type="GO" id="GO:0008253">
    <property type="term" value="F:5'-nucleotidase activity"/>
    <property type="evidence" value="ECO:0007669"/>
    <property type="project" value="TreeGrafter"/>
</dbReference>
<dbReference type="GO" id="GO:0046037">
    <property type="term" value="P:GMP metabolic process"/>
    <property type="evidence" value="ECO:0007669"/>
    <property type="project" value="UniProtKB-ARBA"/>
</dbReference>
<dbReference type="InterPro" id="IPR023214">
    <property type="entry name" value="HAD_sf"/>
</dbReference>
<evidence type="ECO:0000313" key="7">
    <source>
        <dbReference type="Proteomes" id="UP001208570"/>
    </source>
</evidence>
<evidence type="ECO:0000256" key="2">
    <source>
        <dbReference type="ARBA" id="ARBA00022723"/>
    </source>
</evidence>
<dbReference type="SUPFAM" id="SSF56784">
    <property type="entry name" value="HAD-like"/>
    <property type="match status" value="1"/>
</dbReference>
<dbReference type="EMBL" id="JAODUP010000516">
    <property type="protein sequence ID" value="KAK2148098.1"/>
    <property type="molecule type" value="Genomic_DNA"/>
</dbReference>
<dbReference type="GO" id="GO:0046872">
    <property type="term" value="F:metal ion binding"/>
    <property type="evidence" value="ECO:0007669"/>
    <property type="project" value="UniProtKB-KW"/>
</dbReference>
<feature type="compositionally biased region" description="Basic and acidic residues" evidence="5">
    <location>
        <begin position="284"/>
        <end position="295"/>
    </location>
</feature>
<keyword evidence="2" id="KW-0479">Metal-binding</keyword>
<dbReference type="AlphaFoldDB" id="A0AAD9J7W2"/>
<dbReference type="PANTHER" id="PTHR12103:SF15">
    <property type="entry name" value="CYTOSOLIC PURINE 5'-NUCLEOTIDASE"/>
    <property type="match status" value="1"/>
</dbReference>
<evidence type="ECO:0000256" key="4">
    <source>
        <dbReference type="ARBA" id="ARBA00022842"/>
    </source>
</evidence>
<evidence type="ECO:0000256" key="1">
    <source>
        <dbReference type="ARBA" id="ARBA00009589"/>
    </source>
</evidence>
<keyword evidence="3" id="KW-0378">Hydrolase</keyword>
<sequence>MILRLLTRDCSVNFSCVVVPGGDLKKITVDELERYVQKESRLPVLLDRMKQHGKTFLLTNSDFYYTDRDGMIRNWTSYFDYIVVDAKKPLFFMEGTILRQIDKKTGVQRIGTHMGPLRVNEIYSGGSCDVFSQLIGAKGKDVMYIGDHIFGDILKSKKIRGWRTFLVVPELASELHVWTSKKCLYNKLETLEVAISDIYRNLDSSAREKPDISGLQAAIREVTHDMDMSYGMLGSLFRTGSRQTFFASQLIRYADLYAATFLNLLHYPFSYLFMAAPMLMPHESTVDHDEPEHPSWSEFNPGLASRSRDECDVRTDNGSCLPLENHHDPPLHDDRHLPKLRAETPLTVTHHHDVDDSDEGESSNSSTSLMDRSDSLVNARA</sequence>
<organism evidence="6 7">
    <name type="scientific">Paralvinella palmiformis</name>
    <dbReference type="NCBI Taxonomy" id="53620"/>
    <lineage>
        <taxon>Eukaryota</taxon>
        <taxon>Metazoa</taxon>
        <taxon>Spiralia</taxon>
        <taxon>Lophotrochozoa</taxon>
        <taxon>Annelida</taxon>
        <taxon>Polychaeta</taxon>
        <taxon>Sedentaria</taxon>
        <taxon>Canalipalpata</taxon>
        <taxon>Terebellida</taxon>
        <taxon>Terebelliformia</taxon>
        <taxon>Alvinellidae</taxon>
        <taxon>Paralvinella</taxon>
    </lineage>
</organism>
<evidence type="ECO:0000313" key="6">
    <source>
        <dbReference type="EMBL" id="KAK2148098.1"/>
    </source>
</evidence>
<dbReference type="Gene3D" id="3.40.50.1000">
    <property type="entry name" value="HAD superfamily/HAD-like"/>
    <property type="match status" value="1"/>
</dbReference>
<comment type="caution">
    <text evidence="6">The sequence shown here is derived from an EMBL/GenBank/DDBJ whole genome shotgun (WGS) entry which is preliminary data.</text>
</comment>
<reference evidence="6" key="1">
    <citation type="journal article" date="2023" name="Mol. Biol. Evol.">
        <title>Third-Generation Sequencing Reveals the Adaptive Role of the Epigenome in Three Deep-Sea Polychaetes.</title>
        <authorList>
            <person name="Perez M."/>
            <person name="Aroh O."/>
            <person name="Sun Y."/>
            <person name="Lan Y."/>
            <person name="Juniper S.K."/>
            <person name="Young C.R."/>
            <person name="Angers B."/>
            <person name="Qian P.Y."/>
        </authorList>
    </citation>
    <scope>NUCLEOTIDE SEQUENCE</scope>
    <source>
        <strain evidence="6">P08H-3</strain>
    </source>
</reference>
<dbReference type="Proteomes" id="UP001208570">
    <property type="component" value="Unassembled WGS sequence"/>
</dbReference>
<name>A0AAD9J7W2_9ANNE</name>
<comment type="similarity">
    <text evidence="1">Belongs to the 5'(3')-deoxyribonucleotidase family.</text>
</comment>
<feature type="region of interest" description="Disordered" evidence="5">
    <location>
        <begin position="284"/>
        <end position="311"/>
    </location>
</feature>
<gene>
    <name evidence="6" type="ORF">LSH36_516g01010</name>
</gene>
<dbReference type="Pfam" id="PF05761">
    <property type="entry name" value="5_nucleotid"/>
    <property type="match status" value="1"/>
</dbReference>
<evidence type="ECO:0000256" key="5">
    <source>
        <dbReference type="SAM" id="MobiDB-lite"/>
    </source>
</evidence>
<keyword evidence="4" id="KW-0460">Magnesium</keyword>
<evidence type="ECO:0008006" key="8">
    <source>
        <dbReference type="Google" id="ProtNLM"/>
    </source>
</evidence>